<evidence type="ECO:0000256" key="3">
    <source>
        <dbReference type="ARBA" id="ARBA00023125"/>
    </source>
</evidence>
<sequence length="475" mass="51513">MSRFYPLGLYIRVRYRIYIHLHLQTNLTHKTITRKSPTNFSLLFTPESPSLDQTLSLYISISVSTHTRARCSHIANKSHFLSDLRKFKKIKSTIRFVPNRAPPVSIAASAMTRRCSHCSHNGHNSRTCPNRGVKLFGVRLIDGSIRKSASMGNLTHYMGGGGGGSGSGSATPLSGAALDSPAETPDHPSAGSAAAEGYASEDFVAGSSSSRERKKELNEMMSCAIFSGIYDIVRLGVPWTEDEHKLFLLGLQKLGKGDWRGIARNYVMSRTPTQVASHAQKYFIRQSNMSRRKRRSSLFDIVVDEEATDNTLVSRDFLPVNPSQAEAQSSTLAAAPTAMDEECESMESANSNDGDTALTNLEGSQYPYPVMYPAYVAPLFPAPIQFWPGYTTEPVKAETHEVVKPTAVHSKSPINVDELVGMSSLSLGESIGDGGPSALSLKLVEGSTRPSAFQANPASGTSGMNSNSHNPIHAL</sequence>
<dbReference type="CDD" id="cd00167">
    <property type="entry name" value="SANT"/>
    <property type="match status" value="1"/>
</dbReference>
<dbReference type="AlphaFoldDB" id="A0A8X9A7Q3"/>
<keyword evidence="2" id="KW-0805">Transcription regulation</keyword>
<reference evidence="10" key="2">
    <citation type="submission" date="2020-08" db="EMBL/GenBank/DDBJ databases">
        <title>Plant Genome Project.</title>
        <authorList>
            <person name="Zhang R.-G."/>
        </authorList>
    </citation>
    <scope>NUCLEOTIDE SEQUENCE</scope>
    <source>
        <strain evidence="10">Huo1</strain>
        <tissue evidence="10">Leaf</tissue>
    </source>
</reference>
<dbReference type="SUPFAM" id="SSF46689">
    <property type="entry name" value="Homeodomain-like"/>
    <property type="match status" value="1"/>
</dbReference>
<dbReference type="InterPro" id="IPR052245">
    <property type="entry name" value="Plant_Stress_Dev_TF"/>
</dbReference>
<name>A0A8X9A7Q3_SALSN</name>
<dbReference type="GO" id="GO:0006355">
    <property type="term" value="P:regulation of DNA-templated transcription"/>
    <property type="evidence" value="ECO:0007669"/>
    <property type="project" value="UniProtKB-ARBA"/>
</dbReference>
<evidence type="ECO:0000256" key="2">
    <source>
        <dbReference type="ARBA" id="ARBA00023015"/>
    </source>
</evidence>
<accession>A0A8X9A7Q3</accession>
<dbReference type="PROSITE" id="PS51293">
    <property type="entry name" value="SANT"/>
    <property type="match status" value="1"/>
</dbReference>
<dbReference type="PROSITE" id="PS50090">
    <property type="entry name" value="MYB_LIKE"/>
    <property type="match status" value="1"/>
</dbReference>
<evidence type="ECO:0000256" key="5">
    <source>
        <dbReference type="ARBA" id="ARBA00023242"/>
    </source>
</evidence>
<dbReference type="FunFam" id="1.10.10.60:FF:000009">
    <property type="entry name" value="transcription factor MYB1R1"/>
    <property type="match status" value="1"/>
</dbReference>
<keyword evidence="4" id="KW-0804">Transcription</keyword>
<organism evidence="10">
    <name type="scientific">Salvia splendens</name>
    <name type="common">Scarlet sage</name>
    <dbReference type="NCBI Taxonomy" id="180675"/>
    <lineage>
        <taxon>Eukaryota</taxon>
        <taxon>Viridiplantae</taxon>
        <taxon>Streptophyta</taxon>
        <taxon>Embryophyta</taxon>
        <taxon>Tracheophyta</taxon>
        <taxon>Spermatophyta</taxon>
        <taxon>Magnoliopsida</taxon>
        <taxon>eudicotyledons</taxon>
        <taxon>Gunneridae</taxon>
        <taxon>Pentapetalae</taxon>
        <taxon>asterids</taxon>
        <taxon>lamiids</taxon>
        <taxon>Lamiales</taxon>
        <taxon>Lamiaceae</taxon>
        <taxon>Nepetoideae</taxon>
        <taxon>Mentheae</taxon>
        <taxon>Salviinae</taxon>
        <taxon>Salvia</taxon>
        <taxon>Salvia subgen. Calosphace</taxon>
        <taxon>core Calosphace</taxon>
    </lineage>
</organism>
<keyword evidence="3" id="KW-0238">DNA-binding</keyword>
<dbReference type="Proteomes" id="UP000298416">
    <property type="component" value="Unassembled WGS sequence"/>
</dbReference>
<dbReference type="GO" id="GO:0005634">
    <property type="term" value="C:nucleus"/>
    <property type="evidence" value="ECO:0007669"/>
    <property type="project" value="UniProtKB-SubCell"/>
</dbReference>
<dbReference type="SMART" id="SM00717">
    <property type="entry name" value="SANT"/>
    <property type="match status" value="1"/>
</dbReference>
<dbReference type="GO" id="GO:0003677">
    <property type="term" value="F:DNA binding"/>
    <property type="evidence" value="ECO:0007669"/>
    <property type="project" value="UniProtKB-KW"/>
</dbReference>
<dbReference type="InterPro" id="IPR001005">
    <property type="entry name" value="SANT/Myb"/>
</dbReference>
<dbReference type="InterPro" id="IPR006447">
    <property type="entry name" value="Myb_dom_plants"/>
</dbReference>
<evidence type="ECO:0000259" key="7">
    <source>
        <dbReference type="PROSITE" id="PS50090"/>
    </source>
</evidence>
<evidence type="ECO:0000313" key="11">
    <source>
        <dbReference type="Proteomes" id="UP000298416"/>
    </source>
</evidence>
<feature type="region of interest" description="Disordered" evidence="6">
    <location>
        <begin position="162"/>
        <end position="195"/>
    </location>
</feature>
<dbReference type="NCBIfam" id="TIGR01557">
    <property type="entry name" value="myb_SHAQKYF"/>
    <property type="match status" value="1"/>
</dbReference>
<feature type="region of interest" description="Disordered" evidence="6">
    <location>
        <begin position="450"/>
        <end position="475"/>
    </location>
</feature>
<comment type="caution">
    <text evidence="10">The sequence shown here is derived from an EMBL/GenBank/DDBJ whole genome shotgun (WGS) entry which is preliminary data.</text>
</comment>
<dbReference type="PROSITE" id="PS51294">
    <property type="entry name" value="HTH_MYB"/>
    <property type="match status" value="1"/>
</dbReference>
<evidence type="ECO:0000256" key="6">
    <source>
        <dbReference type="SAM" id="MobiDB-lite"/>
    </source>
</evidence>
<feature type="domain" description="Myb-like" evidence="7">
    <location>
        <begin position="238"/>
        <end position="283"/>
    </location>
</feature>
<dbReference type="GO" id="GO:0009723">
    <property type="term" value="P:response to ethylene"/>
    <property type="evidence" value="ECO:0007669"/>
    <property type="project" value="TreeGrafter"/>
</dbReference>
<protein>
    <recommendedName>
        <fullName evidence="12">MYB-related transcription factor LHY</fullName>
    </recommendedName>
</protein>
<reference evidence="10" key="1">
    <citation type="submission" date="2018-01" db="EMBL/GenBank/DDBJ databases">
        <authorList>
            <person name="Mao J.F."/>
        </authorList>
    </citation>
    <scope>NUCLEOTIDE SEQUENCE</scope>
    <source>
        <strain evidence="10">Huo1</strain>
        <tissue evidence="10">Leaf</tissue>
    </source>
</reference>
<evidence type="ECO:0008006" key="12">
    <source>
        <dbReference type="Google" id="ProtNLM"/>
    </source>
</evidence>
<feature type="domain" description="SANT" evidence="8">
    <location>
        <begin position="234"/>
        <end position="287"/>
    </location>
</feature>
<feature type="domain" description="HTH myb-type" evidence="9">
    <location>
        <begin position="231"/>
        <end position="287"/>
    </location>
</feature>
<dbReference type="PANTHER" id="PTHR44191">
    <property type="entry name" value="TRANSCRIPTION FACTOR KUA1"/>
    <property type="match status" value="1"/>
</dbReference>
<evidence type="ECO:0000256" key="1">
    <source>
        <dbReference type="ARBA" id="ARBA00004123"/>
    </source>
</evidence>
<keyword evidence="11" id="KW-1185">Reference proteome</keyword>
<dbReference type="EMBL" id="PNBA02000003">
    <property type="protein sequence ID" value="KAG6431518.1"/>
    <property type="molecule type" value="Genomic_DNA"/>
</dbReference>
<dbReference type="PANTHER" id="PTHR44191:SF26">
    <property type="entry name" value="TRANSCRIPTION FACTOR KUA1"/>
    <property type="match status" value="1"/>
</dbReference>
<comment type="subcellular location">
    <subcellularLocation>
        <location evidence="1">Nucleus</location>
    </subcellularLocation>
</comment>
<dbReference type="InterPro" id="IPR017930">
    <property type="entry name" value="Myb_dom"/>
</dbReference>
<dbReference type="InterPro" id="IPR017884">
    <property type="entry name" value="SANT_dom"/>
</dbReference>
<dbReference type="Gene3D" id="1.10.10.60">
    <property type="entry name" value="Homeodomain-like"/>
    <property type="match status" value="1"/>
</dbReference>
<evidence type="ECO:0000259" key="9">
    <source>
        <dbReference type="PROSITE" id="PS51294"/>
    </source>
</evidence>
<evidence type="ECO:0000313" key="10">
    <source>
        <dbReference type="EMBL" id="KAG6431518.1"/>
    </source>
</evidence>
<dbReference type="InterPro" id="IPR009057">
    <property type="entry name" value="Homeodomain-like_sf"/>
</dbReference>
<evidence type="ECO:0000256" key="4">
    <source>
        <dbReference type="ARBA" id="ARBA00023163"/>
    </source>
</evidence>
<proteinExistence type="predicted"/>
<keyword evidence="5" id="KW-0539">Nucleus</keyword>
<dbReference type="GO" id="GO:0009739">
    <property type="term" value="P:response to gibberellin"/>
    <property type="evidence" value="ECO:0007669"/>
    <property type="project" value="TreeGrafter"/>
</dbReference>
<gene>
    <name evidence="10" type="ORF">SASPL_109597</name>
</gene>
<dbReference type="Pfam" id="PF00249">
    <property type="entry name" value="Myb_DNA-binding"/>
    <property type="match status" value="1"/>
</dbReference>
<evidence type="ECO:0000259" key="8">
    <source>
        <dbReference type="PROSITE" id="PS51293"/>
    </source>
</evidence>